<gene>
    <name evidence="7" type="ORF">D623_10002460</name>
</gene>
<feature type="domain" description="Phosphorylase b kinase regulatory subunit alpha/beta C-terminal" evidence="6">
    <location>
        <begin position="451"/>
        <end position="543"/>
    </location>
</feature>
<keyword evidence="7" id="KW-0808">Transferase</keyword>
<dbReference type="AlphaFoldDB" id="S7PRH8"/>
<dbReference type="UniPathway" id="UPA00163"/>
<dbReference type="Pfam" id="PF00723">
    <property type="entry name" value="Glyco_hydro_15"/>
    <property type="match status" value="1"/>
</dbReference>
<evidence type="ECO:0000259" key="5">
    <source>
        <dbReference type="Pfam" id="PF00723"/>
    </source>
</evidence>
<keyword evidence="3" id="KW-0321">Glycogen metabolism</keyword>
<reference evidence="7 8" key="1">
    <citation type="journal article" date="2013" name="Nat. Commun.">
        <title>Genome analysis reveals insights into physiology and longevity of the Brandt's bat Myotis brandtii.</title>
        <authorList>
            <person name="Seim I."/>
            <person name="Fang X."/>
            <person name="Xiong Z."/>
            <person name="Lobanov A.V."/>
            <person name="Huang Z."/>
            <person name="Ma S."/>
            <person name="Feng Y."/>
            <person name="Turanov A.A."/>
            <person name="Zhu Y."/>
            <person name="Lenz T.L."/>
            <person name="Gerashchenko M.V."/>
            <person name="Fan D."/>
            <person name="Hee Yim S."/>
            <person name="Yao X."/>
            <person name="Jordan D."/>
            <person name="Xiong Y."/>
            <person name="Ma Y."/>
            <person name="Lyapunov A.N."/>
            <person name="Chen G."/>
            <person name="Kulakova O.I."/>
            <person name="Sun Y."/>
            <person name="Lee S.G."/>
            <person name="Bronson R.T."/>
            <person name="Moskalev A.A."/>
            <person name="Sunyaev S.R."/>
            <person name="Zhang G."/>
            <person name="Krogh A."/>
            <person name="Wang J."/>
            <person name="Gladyshev V.N."/>
        </authorList>
    </citation>
    <scope>NUCLEOTIDE SEQUENCE [LARGE SCALE GENOMIC DNA]</scope>
</reference>
<keyword evidence="2 3" id="KW-0636">Prenylation</keyword>
<evidence type="ECO:0000256" key="1">
    <source>
        <dbReference type="ARBA" id="ARBA00023277"/>
    </source>
</evidence>
<evidence type="ECO:0000256" key="3">
    <source>
        <dbReference type="RuleBase" id="RU364123"/>
    </source>
</evidence>
<proteinExistence type="inferred from homology"/>
<dbReference type="InterPro" id="IPR045583">
    <property type="entry name" value="KPBA/B_C"/>
</dbReference>
<name>S7PRH8_MYOBR</name>
<sequence length="627" mass="68616">MKKIRKMKEMRPKVNHPTKRNEYEISTERNEQKIGAKDLKGPDWDTGLYDEGSATVRELLTELYNKVGEIRHWGLIRCISGILRKKVEALDEACTDLLSHQKHLTVGLPPEPREKTISAPLPYEVLTQLIDEASEGDMSISILTQEIMVYLAMYMRTQPGLFAEMFRLRIGLIIQVMTTELAHSLRCSAEEATDGLMNLSPSAMKSLLHHILSGKEFGVERSVRPTDSNISPAISIHEIGAVGATKTERTGITQLKSEIKQAFCPTPPAEALWACFVTTAAGSGGAETQACRAARQPAAPSPMDTVALGPEEQRHKPAGGSGTQQPQAPWPRWHWGWRSRDTSPQGGLAPSSSKPRGHGSAGAAGAGGAETQPAGGPSTQQPQALRPQWHWGHWGRSGDTNLQETCGKGDKSNGSHALGIDLMSPSFLSPGTSVTPSSGSFSSVYDQQTFKDNRQGQWQRRRRLDGALNRVPIGFYQKVWKVLQKCHGLSVEGFVLPSSTTREMTPGEIKFSVHVESVLNRVPQPEYRQLLVEAILVLTMMADIEIHSIGSIIAVEKIVHIANDLFLQEQKTLGADDIMLAKDPASGICTLLYDSAPSGRFGTMTYLSKAAATYVQEFLPHSICAMQ</sequence>
<dbReference type="GO" id="GO:0005977">
    <property type="term" value="P:glycogen metabolic process"/>
    <property type="evidence" value="ECO:0007669"/>
    <property type="project" value="UniProtKB-UniPathway"/>
</dbReference>
<keyword evidence="1 3" id="KW-0119">Carbohydrate metabolism</keyword>
<dbReference type="Pfam" id="PF19292">
    <property type="entry name" value="KPBB_C"/>
    <property type="match status" value="1"/>
</dbReference>
<organism evidence="7 8">
    <name type="scientific">Myotis brandtii</name>
    <name type="common">Brandt's bat</name>
    <dbReference type="NCBI Taxonomy" id="109478"/>
    <lineage>
        <taxon>Eukaryota</taxon>
        <taxon>Metazoa</taxon>
        <taxon>Chordata</taxon>
        <taxon>Craniata</taxon>
        <taxon>Vertebrata</taxon>
        <taxon>Euteleostomi</taxon>
        <taxon>Mammalia</taxon>
        <taxon>Eutheria</taxon>
        <taxon>Laurasiatheria</taxon>
        <taxon>Chiroptera</taxon>
        <taxon>Yangochiroptera</taxon>
        <taxon>Vespertilionidae</taxon>
        <taxon>Myotis</taxon>
    </lineage>
</organism>
<comment type="function">
    <text evidence="3">Phosphorylase b kinase catalyzes the phosphorylation of serine in certain substrates, including troponin I.</text>
</comment>
<feature type="region of interest" description="Disordered" evidence="4">
    <location>
        <begin position="1"/>
        <end position="21"/>
    </location>
</feature>
<keyword evidence="3" id="KW-0472">Membrane</keyword>
<comment type="similarity">
    <text evidence="3">Belongs to the phosphorylase b kinase regulatory chain family.</text>
</comment>
<accession>S7PRH8</accession>
<feature type="compositionally biased region" description="Gly residues" evidence="4">
    <location>
        <begin position="359"/>
        <end position="368"/>
    </location>
</feature>
<keyword evidence="3" id="KW-1003">Cell membrane</keyword>
<dbReference type="GO" id="GO:0005516">
    <property type="term" value="F:calmodulin binding"/>
    <property type="evidence" value="ECO:0007669"/>
    <property type="project" value="UniProtKB-KW"/>
</dbReference>
<dbReference type="EMBL" id="KE163184">
    <property type="protein sequence ID" value="EPQ11092.1"/>
    <property type="molecule type" value="Genomic_DNA"/>
</dbReference>
<comment type="pathway">
    <text evidence="3">Glycan biosynthesis; glycogen metabolism.</text>
</comment>
<comment type="subunit">
    <text evidence="3">Hexadecamer of 4 heterotetramers, each composed of alpha, beta, gamma, and delta subunits. Alpha (PHKA1 or PHKA2) and beta (PHKB) are regulatory subunits, gamma (PHKG1 or PHKG2) is the catalytic subunit, and delta is calmodulin.</text>
</comment>
<keyword evidence="2 3" id="KW-0449">Lipoprotein</keyword>
<protein>
    <recommendedName>
        <fullName evidence="3">Phosphorylase b kinase regulatory subunit</fullName>
    </recommendedName>
</protein>
<dbReference type="PANTHER" id="PTHR10749:SF4">
    <property type="entry name" value="PHOSPHORYLASE B KINASE REGULATORY SUBUNIT ALPHA, SKELETAL MUSCLE ISOFORM"/>
    <property type="match status" value="1"/>
</dbReference>
<dbReference type="Proteomes" id="UP000052978">
    <property type="component" value="Unassembled WGS sequence"/>
</dbReference>
<keyword evidence="8" id="KW-1185">Reference proteome</keyword>
<dbReference type="PANTHER" id="PTHR10749">
    <property type="entry name" value="PHOSPHORYLASE B KINASE REGULATORY SUBUNIT"/>
    <property type="match status" value="1"/>
</dbReference>
<feature type="compositionally biased region" description="Polar residues" evidence="4">
    <location>
        <begin position="342"/>
        <end position="354"/>
    </location>
</feature>
<evidence type="ECO:0000259" key="6">
    <source>
        <dbReference type="Pfam" id="PF19292"/>
    </source>
</evidence>
<dbReference type="GO" id="GO:0005964">
    <property type="term" value="C:phosphorylase kinase complex"/>
    <property type="evidence" value="ECO:0007669"/>
    <property type="project" value="TreeGrafter"/>
</dbReference>
<dbReference type="InterPro" id="IPR011613">
    <property type="entry name" value="GH15-like"/>
</dbReference>
<evidence type="ECO:0000313" key="8">
    <source>
        <dbReference type="Proteomes" id="UP000052978"/>
    </source>
</evidence>
<dbReference type="GO" id="GO:0016301">
    <property type="term" value="F:kinase activity"/>
    <property type="evidence" value="ECO:0007669"/>
    <property type="project" value="UniProtKB-KW"/>
</dbReference>
<evidence type="ECO:0000256" key="2">
    <source>
        <dbReference type="PIRSR" id="PIRSR608734-50"/>
    </source>
</evidence>
<feature type="domain" description="GH15-like" evidence="5">
    <location>
        <begin position="54"/>
        <end position="171"/>
    </location>
</feature>
<comment type="PTM">
    <text evidence="2">Although the final Cys may be farnesylated, the terminal tripeptide is probably not removed, and the C-terminus is not methylated.</text>
</comment>
<keyword evidence="7" id="KW-0418">Kinase</keyword>
<evidence type="ECO:0000256" key="4">
    <source>
        <dbReference type="SAM" id="MobiDB-lite"/>
    </source>
</evidence>
<dbReference type="InterPro" id="IPR008734">
    <property type="entry name" value="PHK_A/B_su"/>
</dbReference>
<evidence type="ECO:0000313" key="7">
    <source>
        <dbReference type="EMBL" id="EPQ11092.1"/>
    </source>
</evidence>
<feature type="region of interest" description="Disordered" evidence="4">
    <location>
        <begin position="291"/>
        <end position="418"/>
    </location>
</feature>
<comment type="subcellular location">
    <subcellularLocation>
        <location evidence="3">Cell membrane</location>
        <topology evidence="3">Lipid-anchor</topology>
        <orientation evidence="3">Cytoplasmic side</orientation>
    </subcellularLocation>
</comment>
<dbReference type="GO" id="GO:0005886">
    <property type="term" value="C:plasma membrane"/>
    <property type="evidence" value="ECO:0007669"/>
    <property type="project" value="UniProtKB-SubCell"/>
</dbReference>
<keyword evidence="3" id="KW-0112">Calmodulin-binding</keyword>
<feature type="lipid moiety-binding region" description="S-farnesyl cysteine" evidence="2">
    <location>
        <position position="624"/>
    </location>
</feature>